<keyword evidence="3" id="KW-1185">Reference proteome</keyword>
<reference evidence="2" key="1">
    <citation type="submission" date="2021-10" db="EMBL/GenBank/DDBJ databases">
        <title>De novo Genome Assembly of Clathrus columnatus (Basidiomycota, Fungi) Using Illumina and Nanopore Sequence Data.</title>
        <authorList>
            <person name="Ogiso-Tanaka E."/>
            <person name="Itagaki H."/>
            <person name="Hosoya T."/>
            <person name="Hosaka K."/>
        </authorList>
    </citation>
    <scope>NUCLEOTIDE SEQUENCE</scope>
    <source>
        <strain evidence="2">MO-923</strain>
    </source>
</reference>
<evidence type="ECO:0000313" key="2">
    <source>
        <dbReference type="EMBL" id="GJJ06614.1"/>
    </source>
</evidence>
<protein>
    <recommendedName>
        <fullName evidence="1">N-acetyltransferase domain-containing protein</fullName>
    </recommendedName>
</protein>
<gene>
    <name evidence="2" type="ORF">Clacol_000807</name>
</gene>
<dbReference type="PANTHER" id="PTHR42791">
    <property type="entry name" value="GNAT FAMILY ACETYLTRANSFERASE"/>
    <property type="match status" value="1"/>
</dbReference>
<proteinExistence type="predicted"/>
<dbReference type="EMBL" id="BPWL01000001">
    <property type="protein sequence ID" value="GJJ06614.1"/>
    <property type="molecule type" value="Genomic_DNA"/>
</dbReference>
<dbReference type="Proteomes" id="UP001050691">
    <property type="component" value="Unassembled WGS sequence"/>
</dbReference>
<comment type="caution">
    <text evidence="2">The sequence shown here is derived from an EMBL/GenBank/DDBJ whole genome shotgun (WGS) entry which is preliminary data.</text>
</comment>
<dbReference type="PANTHER" id="PTHR42791:SF2">
    <property type="entry name" value="N-ACETYLTRANSFERASE DOMAIN-CONTAINING PROTEIN"/>
    <property type="match status" value="1"/>
</dbReference>
<dbReference type="Pfam" id="PF13673">
    <property type="entry name" value="Acetyltransf_10"/>
    <property type="match status" value="1"/>
</dbReference>
<dbReference type="SUPFAM" id="SSF55729">
    <property type="entry name" value="Acyl-CoA N-acyltransferases (Nat)"/>
    <property type="match status" value="1"/>
</dbReference>
<dbReference type="InterPro" id="IPR016181">
    <property type="entry name" value="Acyl_CoA_acyltransferase"/>
</dbReference>
<dbReference type="CDD" id="cd04301">
    <property type="entry name" value="NAT_SF"/>
    <property type="match status" value="1"/>
</dbReference>
<organism evidence="2 3">
    <name type="scientific">Clathrus columnatus</name>
    <dbReference type="NCBI Taxonomy" id="1419009"/>
    <lineage>
        <taxon>Eukaryota</taxon>
        <taxon>Fungi</taxon>
        <taxon>Dikarya</taxon>
        <taxon>Basidiomycota</taxon>
        <taxon>Agaricomycotina</taxon>
        <taxon>Agaricomycetes</taxon>
        <taxon>Phallomycetidae</taxon>
        <taxon>Phallales</taxon>
        <taxon>Clathraceae</taxon>
        <taxon>Clathrus</taxon>
    </lineage>
</organism>
<dbReference type="AlphaFoldDB" id="A0AAV4ZX83"/>
<dbReference type="Gene3D" id="3.40.630.30">
    <property type="match status" value="1"/>
</dbReference>
<dbReference type="InterPro" id="IPR052523">
    <property type="entry name" value="Trichothecene_AcTrans"/>
</dbReference>
<name>A0AAV4ZX83_9AGAM</name>
<dbReference type="InterPro" id="IPR000182">
    <property type="entry name" value="GNAT_dom"/>
</dbReference>
<feature type="domain" description="N-acetyltransferase" evidence="1">
    <location>
        <begin position="153"/>
        <end position="227"/>
    </location>
</feature>
<evidence type="ECO:0000313" key="3">
    <source>
        <dbReference type="Proteomes" id="UP001050691"/>
    </source>
</evidence>
<evidence type="ECO:0000259" key="1">
    <source>
        <dbReference type="Pfam" id="PF13673"/>
    </source>
</evidence>
<dbReference type="GO" id="GO:0016747">
    <property type="term" value="F:acyltransferase activity, transferring groups other than amino-acyl groups"/>
    <property type="evidence" value="ECO:0007669"/>
    <property type="project" value="InterPro"/>
</dbReference>
<accession>A0AAV4ZX83</accession>
<sequence>MDYSTIEKSSTSTLTIKRPSVEVTPATSRDVPTLAHTYLLAFANNPTALVFSPQYVGVSLEELLRIGVPREINRLRQRIVGPGYSIKATVSTTNERGETVQTVVGFAHWFSPDGTRKRTFWEWFLSTIFYPIYNFLRPVHVPKGVPLLREMMMDQKEQVFGKGAEWEGKKFWHLRLLYVHPDWQGFGISSALLKWGFEKAQETNSPIYLESTRMGLPVYKAKGFKVVAFLPRLICGVHIEAPGMIWEPKLNVKYYICAPNTYPNVFIHH</sequence>